<keyword evidence="3" id="KW-1133">Transmembrane helix</keyword>
<protein>
    <submittedName>
        <fullName evidence="5">CadC family transcriptional regulator</fullName>
    </submittedName>
</protein>
<gene>
    <name evidence="5" type="ORF">HER31_00340</name>
</gene>
<dbReference type="AlphaFoldDB" id="A0A6H1UBA2"/>
<dbReference type="Proteomes" id="UP000501602">
    <property type="component" value="Chromosome"/>
</dbReference>
<dbReference type="InterPro" id="IPR036388">
    <property type="entry name" value="WH-like_DNA-bd_sf"/>
</dbReference>
<keyword evidence="6" id="KW-1185">Reference proteome</keyword>
<evidence type="ECO:0000313" key="6">
    <source>
        <dbReference type="Proteomes" id="UP000501602"/>
    </source>
</evidence>
<dbReference type="Gene3D" id="1.10.10.10">
    <property type="entry name" value="Winged helix-like DNA-binding domain superfamily/Winged helix DNA-binding domain"/>
    <property type="match status" value="1"/>
</dbReference>
<organism evidence="5 6">
    <name type="scientific">Ferrimonas lipolytica</name>
    <dbReference type="NCBI Taxonomy" id="2724191"/>
    <lineage>
        <taxon>Bacteria</taxon>
        <taxon>Pseudomonadati</taxon>
        <taxon>Pseudomonadota</taxon>
        <taxon>Gammaproteobacteria</taxon>
        <taxon>Alteromonadales</taxon>
        <taxon>Ferrimonadaceae</taxon>
        <taxon>Ferrimonas</taxon>
    </lineage>
</organism>
<evidence type="ECO:0000259" key="4">
    <source>
        <dbReference type="PROSITE" id="PS51755"/>
    </source>
</evidence>
<evidence type="ECO:0000256" key="1">
    <source>
        <dbReference type="ARBA" id="ARBA00023125"/>
    </source>
</evidence>
<evidence type="ECO:0000313" key="5">
    <source>
        <dbReference type="EMBL" id="QIZ75486.1"/>
    </source>
</evidence>
<dbReference type="KEGG" id="fes:HER31_00340"/>
<dbReference type="EMBL" id="CP051180">
    <property type="protein sequence ID" value="QIZ75486.1"/>
    <property type="molecule type" value="Genomic_DNA"/>
</dbReference>
<dbReference type="CDD" id="cd00383">
    <property type="entry name" value="trans_reg_C"/>
    <property type="match status" value="1"/>
</dbReference>
<feature type="DNA-binding region" description="OmpR/PhoB-type" evidence="2">
    <location>
        <begin position="1"/>
        <end position="97"/>
    </location>
</feature>
<feature type="domain" description="OmpR/PhoB-type" evidence="4">
    <location>
        <begin position="1"/>
        <end position="97"/>
    </location>
</feature>
<evidence type="ECO:0000256" key="3">
    <source>
        <dbReference type="SAM" id="Phobius"/>
    </source>
</evidence>
<name>A0A6H1UBA2_9GAMM</name>
<dbReference type="Pfam" id="PF00486">
    <property type="entry name" value="Trans_reg_C"/>
    <property type="match status" value="1"/>
</dbReference>
<proteinExistence type="predicted"/>
<dbReference type="InterPro" id="IPR016032">
    <property type="entry name" value="Sig_transdc_resp-reg_C-effctor"/>
</dbReference>
<reference evidence="5 6" key="1">
    <citation type="submission" date="2020-04" db="EMBL/GenBank/DDBJ databases">
        <title>Ferrimonas sp. S7 isolated from sea water.</title>
        <authorList>
            <person name="Bae S.S."/>
            <person name="Baek K."/>
        </authorList>
    </citation>
    <scope>NUCLEOTIDE SEQUENCE [LARGE SCALE GENOMIC DNA]</scope>
    <source>
        <strain evidence="5 6">S7</strain>
    </source>
</reference>
<dbReference type="InterPro" id="IPR001867">
    <property type="entry name" value="OmpR/PhoB-type_DNA-bd"/>
</dbReference>
<feature type="transmembrane region" description="Helical" evidence="3">
    <location>
        <begin position="122"/>
        <end position="140"/>
    </location>
</feature>
<dbReference type="GO" id="GO:0003677">
    <property type="term" value="F:DNA binding"/>
    <property type="evidence" value="ECO:0007669"/>
    <property type="project" value="UniProtKB-UniRule"/>
</dbReference>
<dbReference type="SMART" id="SM00862">
    <property type="entry name" value="Trans_reg_C"/>
    <property type="match status" value="1"/>
</dbReference>
<sequence length="423" mass="48580">MKLTPDAVLDQQAKLLRDSNSGEEISLTFAETKVLACLAESEGEIISKEDLLQVGWPERVVAATSLTQCISTLRKKLEPYPQLQLKTLPRRGYQLHIERPVVAPVEPEKAPEEAKSPRTNTMLGSFMVVLLSVIIFVWYMSDYHHMLQERLQWQSDSKVTLNVGGIRGDAKLFYRGDNINVEANMWQKHLAPEHNHADLFRRFGAFASSDGNNYSIGICPDYVEGYCSGKKLLNIAATEHKPAGLNFDKFLTTRKVMEDRIKYNRMPMLPNDGYHGEVLEHYYHTNIYFPVADQLLVRADFSMSFVYEAENRGVFFSSTCLTDETCETTPVKYKMTGRFEQYEQHIGDEVVEVFHVTLTSKELTEPETVSPAALNFYRKLRKQSIFDEELYFYRVYQDDDTAVWLVPLMGDLSVWMTRSKLAM</sequence>
<keyword evidence="3" id="KW-0472">Membrane</keyword>
<evidence type="ECO:0000256" key="2">
    <source>
        <dbReference type="PROSITE-ProRule" id="PRU01091"/>
    </source>
</evidence>
<keyword evidence="3" id="KW-0812">Transmembrane</keyword>
<dbReference type="GO" id="GO:0006355">
    <property type="term" value="P:regulation of DNA-templated transcription"/>
    <property type="evidence" value="ECO:0007669"/>
    <property type="project" value="InterPro"/>
</dbReference>
<dbReference type="RefSeq" id="WP_168658747.1">
    <property type="nucleotide sequence ID" value="NZ_CP051180.1"/>
</dbReference>
<dbReference type="GO" id="GO:0000160">
    <property type="term" value="P:phosphorelay signal transduction system"/>
    <property type="evidence" value="ECO:0007669"/>
    <property type="project" value="InterPro"/>
</dbReference>
<accession>A0A6H1UBA2</accession>
<keyword evidence="1 2" id="KW-0238">DNA-binding</keyword>
<dbReference type="SUPFAM" id="SSF46894">
    <property type="entry name" value="C-terminal effector domain of the bipartite response regulators"/>
    <property type="match status" value="1"/>
</dbReference>
<dbReference type="PROSITE" id="PS51755">
    <property type="entry name" value="OMPR_PHOB"/>
    <property type="match status" value="1"/>
</dbReference>